<dbReference type="InterPro" id="IPR001387">
    <property type="entry name" value="Cro/C1-type_HTH"/>
</dbReference>
<name>A0A3A3GEC8_9BURK</name>
<comment type="caution">
    <text evidence="2">The sequence shown here is derived from an EMBL/GenBank/DDBJ whole genome shotgun (WGS) entry which is preliminary data.</text>
</comment>
<sequence>MARLSSKLDKEQKLVRMGAAIRARRKLLGLSQEGLAITAGIERSNMGKIERGENNLSVLNLLRISDALATRAADILADADL</sequence>
<dbReference type="SUPFAM" id="SSF47413">
    <property type="entry name" value="lambda repressor-like DNA-binding domains"/>
    <property type="match status" value="1"/>
</dbReference>
<protein>
    <submittedName>
        <fullName evidence="2">Helix-turn-helix domain-containing protein</fullName>
    </submittedName>
</protein>
<dbReference type="Pfam" id="PF01381">
    <property type="entry name" value="HTH_3"/>
    <property type="match status" value="1"/>
</dbReference>
<keyword evidence="3" id="KW-1185">Reference proteome</keyword>
<evidence type="ECO:0000259" key="1">
    <source>
        <dbReference type="PROSITE" id="PS50943"/>
    </source>
</evidence>
<dbReference type="SMART" id="SM00530">
    <property type="entry name" value="HTH_XRE"/>
    <property type="match status" value="1"/>
</dbReference>
<organism evidence="2 3">
    <name type="scientific">Noviherbaspirillum sedimenti</name>
    <dbReference type="NCBI Taxonomy" id="2320865"/>
    <lineage>
        <taxon>Bacteria</taxon>
        <taxon>Pseudomonadati</taxon>
        <taxon>Pseudomonadota</taxon>
        <taxon>Betaproteobacteria</taxon>
        <taxon>Burkholderiales</taxon>
        <taxon>Oxalobacteraceae</taxon>
        <taxon>Noviherbaspirillum</taxon>
    </lineage>
</organism>
<accession>A0A3A3GEC8</accession>
<dbReference type="GO" id="GO:0003677">
    <property type="term" value="F:DNA binding"/>
    <property type="evidence" value="ECO:0007669"/>
    <property type="project" value="InterPro"/>
</dbReference>
<dbReference type="EMBL" id="QYUQ01000002">
    <property type="protein sequence ID" value="RJG00586.1"/>
    <property type="molecule type" value="Genomic_DNA"/>
</dbReference>
<dbReference type="Proteomes" id="UP000266327">
    <property type="component" value="Unassembled WGS sequence"/>
</dbReference>
<evidence type="ECO:0000313" key="3">
    <source>
        <dbReference type="Proteomes" id="UP000266327"/>
    </source>
</evidence>
<dbReference type="OrthoDB" id="1097442at2"/>
<feature type="domain" description="HTH cro/C1-type" evidence="1">
    <location>
        <begin position="21"/>
        <end position="75"/>
    </location>
</feature>
<dbReference type="PROSITE" id="PS50943">
    <property type="entry name" value="HTH_CROC1"/>
    <property type="match status" value="1"/>
</dbReference>
<dbReference type="Gene3D" id="1.10.260.40">
    <property type="entry name" value="lambda repressor-like DNA-binding domains"/>
    <property type="match status" value="1"/>
</dbReference>
<dbReference type="InterPro" id="IPR010982">
    <property type="entry name" value="Lambda_DNA-bd_dom_sf"/>
</dbReference>
<dbReference type="AlphaFoldDB" id="A0A3A3GEC8"/>
<reference evidence="3" key="1">
    <citation type="submission" date="2018-09" db="EMBL/GenBank/DDBJ databases">
        <authorList>
            <person name="Zhu H."/>
        </authorList>
    </citation>
    <scope>NUCLEOTIDE SEQUENCE [LARGE SCALE GENOMIC DNA]</scope>
    <source>
        <strain evidence="3">K1S02-23</strain>
    </source>
</reference>
<dbReference type="RefSeq" id="WP_119784041.1">
    <property type="nucleotide sequence ID" value="NZ_QYUQ01000002.1"/>
</dbReference>
<dbReference type="CDD" id="cd00093">
    <property type="entry name" value="HTH_XRE"/>
    <property type="match status" value="1"/>
</dbReference>
<gene>
    <name evidence="2" type="ORF">D3878_02510</name>
</gene>
<proteinExistence type="predicted"/>
<evidence type="ECO:0000313" key="2">
    <source>
        <dbReference type="EMBL" id="RJG00586.1"/>
    </source>
</evidence>